<reference evidence="1 2" key="1">
    <citation type="submission" date="2012-12" db="EMBL/GenBank/DDBJ databases">
        <title>Genome assembly of Fulvivirga imtechensis AK7.</title>
        <authorList>
            <person name="Nupur N."/>
            <person name="Khatri I."/>
            <person name="Kumar R."/>
            <person name="Subramanian S."/>
            <person name="Pinnaka A."/>
        </authorList>
    </citation>
    <scope>NUCLEOTIDE SEQUENCE [LARGE SCALE GENOMIC DNA]</scope>
    <source>
        <strain evidence="1 2">AK7</strain>
    </source>
</reference>
<sequence>MTLEPFTYENYEDTREKLIGLVQNSLTQKDKDFLIGFKGLQPDWSIYSYEQYPSIRWKLLNLQRLKDNNPEKYDQHVNRLKEFLGTLE</sequence>
<dbReference type="RefSeq" id="WP_009581287.1">
    <property type="nucleotide sequence ID" value="NZ_AMZN01000055.1"/>
</dbReference>
<dbReference type="AlphaFoldDB" id="L8JMY4"/>
<protein>
    <recommendedName>
        <fullName evidence="3">Nucleotidyltransferase</fullName>
    </recommendedName>
</protein>
<name>L8JMY4_9BACT</name>
<evidence type="ECO:0000313" key="2">
    <source>
        <dbReference type="Proteomes" id="UP000011135"/>
    </source>
</evidence>
<evidence type="ECO:0000313" key="1">
    <source>
        <dbReference type="EMBL" id="ELR70195.1"/>
    </source>
</evidence>
<comment type="caution">
    <text evidence="1">The sequence shown here is derived from an EMBL/GenBank/DDBJ whole genome shotgun (WGS) entry which is preliminary data.</text>
</comment>
<accession>L8JMY4</accession>
<dbReference type="Proteomes" id="UP000011135">
    <property type="component" value="Unassembled WGS sequence"/>
</dbReference>
<dbReference type="EMBL" id="AMZN01000055">
    <property type="protein sequence ID" value="ELR70195.1"/>
    <property type="molecule type" value="Genomic_DNA"/>
</dbReference>
<proteinExistence type="predicted"/>
<gene>
    <name evidence="1" type="ORF">C900_03880</name>
</gene>
<evidence type="ECO:0008006" key="3">
    <source>
        <dbReference type="Google" id="ProtNLM"/>
    </source>
</evidence>
<dbReference type="eggNOG" id="COG2253">
    <property type="taxonomic scope" value="Bacteria"/>
</dbReference>
<keyword evidence="2" id="KW-1185">Reference proteome</keyword>
<organism evidence="1 2">
    <name type="scientific">Fulvivirga imtechensis AK7</name>
    <dbReference type="NCBI Taxonomy" id="1237149"/>
    <lineage>
        <taxon>Bacteria</taxon>
        <taxon>Pseudomonadati</taxon>
        <taxon>Bacteroidota</taxon>
        <taxon>Cytophagia</taxon>
        <taxon>Cytophagales</taxon>
        <taxon>Fulvivirgaceae</taxon>
        <taxon>Fulvivirga</taxon>
    </lineage>
</organism>
<dbReference type="STRING" id="1237149.C900_03880"/>